<comment type="caution">
    <text evidence="1">The sequence shown here is derived from an EMBL/GenBank/DDBJ whole genome shotgun (WGS) entry which is preliminary data.</text>
</comment>
<keyword evidence="2" id="KW-1185">Reference proteome</keyword>
<accession>A0ABT1VUX4</accession>
<dbReference type="EMBL" id="JAMZEJ010000003">
    <property type="protein sequence ID" value="MCQ8240146.1"/>
    <property type="molecule type" value="Genomic_DNA"/>
</dbReference>
<name>A0ABT1VUX4_9PROT</name>
<protein>
    <submittedName>
        <fullName evidence="1">Uncharacterized protein</fullName>
    </submittedName>
</protein>
<sequence>MPLSAVEPACRSVLFELNGDPDAGLPPRVFGALARRDLLPDQARAGRRGDALWMEIGIDALPGALLPALEADLRRLVGVRRLSVMLRPDRPVSRGPVPPGDLRAA</sequence>
<proteinExistence type="predicted"/>
<dbReference type="RefSeq" id="WP_422918895.1">
    <property type="nucleotide sequence ID" value="NZ_JAMZEJ010000003.1"/>
</dbReference>
<organism evidence="1 2">
    <name type="scientific">Rhizosaccharibacter radicis</name>
    <dbReference type="NCBI Taxonomy" id="2782605"/>
    <lineage>
        <taxon>Bacteria</taxon>
        <taxon>Pseudomonadati</taxon>
        <taxon>Pseudomonadota</taxon>
        <taxon>Alphaproteobacteria</taxon>
        <taxon>Acetobacterales</taxon>
        <taxon>Acetobacteraceae</taxon>
        <taxon>Rhizosaccharibacter</taxon>
    </lineage>
</organism>
<evidence type="ECO:0000313" key="2">
    <source>
        <dbReference type="Proteomes" id="UP001524547"/>
    </source>
</evidence>
<reference evidence="1 2" key="1">
    <citation type="submission" date="2022-06" db="EMBL/GenBank/DDBJ databases">
        <title>Rhizosaccharibacter gen. nov. sp. nov. KSS12, endophytic bacteria isolated from sugarcane.</title>
        <authorList>
            <person name="Pitiwittayakul N."/>
        </authorList>
    </citation>
    <scope>NUCLEOTIDE SEQUENCE [LARGE SCALE GENOMIC DNA]</scope>
    <source>
        <strain evidence="1 2">KSS12</strain>
    </source>
</reference>
<dbReference type="Proteomes" id="UP001524547">
    <property type="component" value="Unassembled WGS sequence"/>
</dbReference>
<gene>
    <name evidence="1" type="ORF">NFI88_04735</name>
</gene>
<evidence type="ECO:0000313" key="1">
    <source>
        <dbReference type="EMBL" id="MCQ8240146.1"/>
    </source>
</evidence>